<dbReference type="Proteomes" id="UP001652623">
    <property type="component" value="Chromosome 11"/>
</dbReference>
<dbReference type="GeneID" id="107432553"/>
<protein>
    <submittedName>
        <fullName evidence="2 3">Uncharacterized protein LOC107432553 isoform X1</fullName>
    </submittedName>
</protein>
<reference evidence="2 3" key="1">
    <citation type="submission" date="2025-05" db="UniProtKB">
        <authorList>
            <consortium name="RefSeq"/>
        </authorList>
    </citation>
    <scope>IDENTIFICATION</scope>
    <source>
        <tissue evidence="2 3">Seedling</tissue>
    </source>
</reference>
<name>A0A6P6FK17_ZIZJJ</name>
<evidence type="ECO:0000313" key="2">
    <source>
        <dbReference type="RefSeq" id="XP_024922473.3"/>
    </source>
</evidence>
<dbReference type="RefSeq" id="XP_024922474.3">
    <property type="nucleotide sequence ID" value="XM_025066706.3"/>
</dbReference>
<proteinExistence type="predicted"/>
<evidence type="ECO:0000313" key="3">
    <source>
        <dbReference type="RefSeq" id="XP_024922474.3"/>
    </source>
</evidence>
<evidence type="ECO:0000313" key="1">
    <source>
        <dbReference type="Proteomes" id="UP001652623"/>
    </source>
</evidence>
<dbReference type="GO" id="GO:0006950">
    <property type="term" value="P:response to stress"/>
    <property type="evidence" value="ECO:0007669"/>
    <property type="project" value="TreeGrafter"/>
</dbReference>
<dbReference type="RefSeq" id="XP_024922473.3">
    <property type="nucleotide sequence ID" value="XM_025066705.3"/>
</dbReference>
<dbReference type="KEGG" id="zju:107432553"/>
<organism evidence="3">
    <name type="scientific">Ziziphus jujuba</name>
    <name type="common">Chinese jujube</name>
    <name type="synonym">Ziziphus sativa</name>
    <dbReference type="NCBI Taxonomy" id="326968"/>
    <lineage>
        <taxon>Eukaryota</taxon>
        <taxon>Viridiplantae</taxon>
        <taxon>Streptophyta</taxon>
        <taxon>Embryophyta</taxon>
        <taxon>Tracheophyta</taxon>
        <taxon>Spermatophyta</taxon>
        <taxon>Magnoliopsida</taxon>
        <taxon>eudicotyledons</taxon>
        <taxon>Gunneridae</taxon>
        <taxon>Pentapetalae</taxon>
        <taxon>rosids</taxon>
        <taxon>fabids</taxon>
        <taxon>Rosales</taxon>
        <taxon>Rhamnaceae</taxon>
        <taxon>Paliureae</taxon>
        <taxon>Ziziphus</taxon>
    </lineage>
</organism>
<gene>
    <name evidence="2 3" type="primary">LOC107432553</name>
</gene>
<dbReference type="PANTHER" id="PTHR34659:SF1">
    <property type="entry name" value="PROTEIN EGT2"/>
    <property type="match status" value="1"/>
</dbReference>
<dbReference type="AlphaFoldDB" id="A0A6P6FK17"/>
<keyword evidence="1" id="KW-1185">Reference proteome</keyword>
<dbReference type="GO" id="GO:0061908">
    <property type="term" value="C:phagophore"/>
    <property type="evidence" value="ECO:0007669"/>
    <property type="project" value="TreeGrafter"/>
</dbReference>
<accession>A0A6P6FK17</accession>
<sequence>MNFKFRNGDWVGNIYQKFEAMCQEIDDINPVQYVENQVHNVGENVMKFCSDVIQDLLPPPSDSVKTEAKAVPPEGNAAINAHVDSVLATKKVSSDIVTKLSHMEAHVIDPIVNQVDDVSGEHRIVDQLNTPNSVDAGKESDSVLSNGKIADVLTDEKSELGNEVKAIEECAYGLLEKTSPIEIEPVEVSPVNEFSDNNITKKHVILSEVAPQTSAYVSESESPRFYDIADHTECDIGSSSAKSEMAFTVVTAAEGDNIDSSSSQPEMAFSVVKIAEREQESNNSSVLKDSINSLSGNSSEILPSKEVFCHNHVDRASCVSDSPRKVLSPIPASIFSTEHKAVEAQPVSSSCAVSLKSVGEANCRNSENFSLIESSGQKDTKSCEIPPFEACIPSIEIDDYDSMYSSMETIDLCDKVKLEESCVFVDDSALYTISCRVQKLRSYKKRIQDIFASKKRLAKEYEQLPIWYGDCDIDSSSRTPFDKQNLQTHHECDSEWELL</sequence>
<dbReference type="GO" id="GO:0005776">
    <property type="term" value="C:autophagosome"/>
    <property type="evidence" value="ECO:0007669"/>
    <property type="project" value="TreeGrafter"/>
</dbReference>
<dbReference type="InterPro" id="IPR053273">
    <property type="entry name" value="CST_Regulator"/>
</dbReference>
<dbReference type="PANTHER" id="PTHR34659">
    <property type="entry name" value="BNAA05G11610D PROTEIN"/>
    <property type="match status" value="1"/>
</dbReference>